<gene>
    <name evidence="1" type="ORF">ACFSBT_19190</name>
</gene>
<dbReference type="InterPro" id="IPR055967">
    <property type="entry name" value="DUF7545"/>
</dbReference>
<dbReference type="EMBL" id="JBHUDC010000008">
    <property type="protein sequence ID" value="MFD1515410.1"/>
    <property type="molecule type" value="Genomic_DNA"/>
</dbReference>
<accession>A0ABD6B1B3</accession>
<dbReference type="AlphaFoldDB" id="A0ABD6B1B3"/>
<dbReference type="Proteomes" id="UP001597187">
    <property type="component" value="Unassembled WGS sequence"/>
</dbReference>
<name>A0ABD6B1B3_9EURY</name>
<dbReference type="RefSeq" id="WP_250875329.1">
    <property type="nucleotide sequence ID" value="NZ_JALXFV010000008.1"/>
</dbReference>
<reference evidence="1 2" key="1">
    <citation type="journal article" date="2019" name="Int. J. Syst. Evol. Microbiol.">
        <title>The Global Catalogue of Microorganisms (GCM) 10K type strain sequencing project: providing services to taxonomists for standard genome sequencing and annotation.</title>
        <authorList>
            <consortium name="The Broad Institute Genomics Platform"/>
            <consortium name="The Broad Institute Genome Sequencing Center for Infectious Disease"/>
            <person name="Wu L."/>
            <person name="Ma J."/>
        </authorList>
    </citation>
    <scope>NUCLEOTIDE SEQUENCE [LARGE SCALE GENOMIC DNA]</scope>
    <source>
        <strain evidence="1 2">CGMCC 1.12563</strain>
    </source>
</reference>
<evidence type="ECO:0000313" key="2">
    <source>
        <dbReference type="Proteomes" id="UP001597187"/>
    </source>
</evidence>
<dbReference type="Pfam" id="PF24411">
    <property type="entry name" value="DUF7545"/>
    <property type="match status" value="1"/>
</dbReference>
<organism evidence="1 2">
    <name type="scientific">Halomarina rubra</name>
    <dbReference type="NCBI Taxonomy" id="2071873"/>
    <lineage>
        <taxon>Archaea</taxon>
        <taxon>Methanobacteriati</taxon>
        <taxon>Methanobacteriota</taxon>
        <taxon>Stenosarchaea group</taxon>
        <taxon>Halobacteria</taxon>
        <taxon>Halobacteriales</taxon>
        <taxon>Natronomonadaceae</taxon>
        <taxon>Halomarina</taxon>
    </lineage>
</organism>
<sequence>MPTKSDTMLVKIETPDGDDEVTLPTGLLDMLAEDGESAADVVGDLALMSCAQRVHAAVHHGHGEADEELEAIESTTLDLFEERFGMTFGEATGHDH</sequence>
<evidence type="ECO:0000313" key="1">
    <source>
        <dbReference type="EMBL" id="MFD1515410.1"/>
    </source>
</evidence>
<proteinExistence type="predicted"/>
<comment type="caution">
    <text evidence="1">The sequence shown here is derived from an EMBL/GenBank/DDBJ whole genome shotgun (WGS) entry which is preliminary data.</text>
</comment>
<keyword evidence="2" id="KW-1185">Reference proteome</keyword>
<protein>
    <submittedName>
        <fullName evidence="1">Uncharacterized protein</fullName>
    </submittedName>
</protein>